<evidence type="ECO:0000259" key="2">
    <source>
        <dbReference type="Pfam" id="PF20964"/>
    </source>
</evidence>
<accession>A0A6J4M410</accession>
<dbReference type="Pfam" id="PF20964">
    <property type="entry name" value="DnaX_C"/>
    <property type="match status" value="1"/>
</dbReference>
<feature type="compositionally biased region" description="Low complexity" evidence="1">
    <location>
        <begin position="119"/>
        <end position="142"/>
    </location>
</feature>
<evidence type="ECO:0000256" key="1">
    <source>
        <dbReference type="SAM" id="MobiDB-lite"/>
    </source>
</evidence>
<feature type="region of interest" description="Disordered" evidence="1">
    <location>
        <begin position="119"/>
        <end position="197"/>
    </location>
</feature>
<feature type="non-terminal residue" evidence="3">
    <location>
        <position position="1"/>
    </location>
</feature>
<feature type="region of interest" description="Disordered" evidence="1">
    <location>
        <begin position="1"/>
        <end position="24"/>
    </location>
</feature>
<gene>
    <name evidence="3" type="ORF">AVDCRST_MAG07-2893</name>
</gene>
<organism evidence="3">
    <name type="scientific">uncultured Frankineae bacterium</name>
    <dbReference type="NCBI Taxonomy" id="437475"/>
    <lineage>
        <taxon>Bacteria</taxon>
        <taxon>Bacillati</taxon>
        <taxon>Actinomycetota</taxon>
        <taxon>Actinomycetes</taxon>
        <taxon>Frankiales</taxon>
        <taxon>environmental samples</taxon>
    </lineage>
</organism>
<protein>
    <recommendedName>
        <fullName evidence="2">DNA polymerase III subunit tau-like C-terminal domain-containing protein</fullName>
    </recommendedName>
</protein>
<name>A0A6J4M410_9ACTN</name>
<dbReference type="EMBL" id="CADCUB010000137">
    <property type="protein sequence ID" value="CAA9349341.1"/>
    <property type="molecule type" value="Genomic_DNA"/>
</dbReference>
<sequence length="197" mass="19422">GGPAPAAPAAATGPAAPGPAHAAPAPGGLDAAALRASWDEVLAAVKTRKRTAHAQLADATVSSVEGSRLVLAFQHAPILRQFSASTGPDVLGEALEATLGARFELACVLHASLAPHAHAHPHAASAHSASAHTSAGPAAAPAPQAPPPYEDFAPGDEAVPEDPDAPPPPEAPRGQDAALRLVQDQLGGRVVSTSGGD</sequence>
<dbReference type="InterPro" id="IPR048448">
    <property type="entry name" value="DnaX-like_C"/>
</dbReference>
<dbReference type="AlphaFoldDB" id="A0A6J4M410"/>
<reference evidence="3" key="1">
    <citation type="submission" date="2020-02" db="EMBL/GenBank/DDBJ databases">
        <authorList>
            <person name="Meier V. D."/>
        </authorList>
    </citation>
    <scope>NUCLEOTIDE SEQUENCE</scope>
    <source>
        <strain evidence="3">AVDCRST_MAG07</strain>
    </source>
</reference>
<evidence type="ECO:0000313" key="3">
    <source>
        <dbReference type="EMBL" id="CAA9349341.1"/>
    </source>
</evidence>
<feature type="domain" description="DNA polymerase III subunit tau-like C-terminal" evidence="2">
    <location>
        <begin position="32"/>
        <end position="118"/>
    </location>
</feature>
<proteinExistence type="predicted"/>
<feature type="compositionally biased region" description="Low complexity" evidence="1">
    <location>
        <begin position="7"/>
        <end position="24"/>
    </location>
</feature>